<evidence type="ECO:0000313" key="2">
    <source>
        <dbReference type="Proteomes" id="UP000829398"/>
    </source>
</evidence>
<dbReference type="EMBL" id="CM039176">
    <property type="protein sequence ID" value="KAH9716180.1"/>
    <property type="molecule type" value="Genomic_DNA"/>
</dbReference>
<accession>A0ACB8JF18</accession>
<gene>
    <name evidence="1" type="ORF">KPL71_021368</name>
</gene>
<dbReference type="Proteomes" id="UP000829398">
    <property type="component" value="Chromosome 7"/>
</dbReference>
<evidence type="ECO:0000313" key="1">
    <source>
        <dbReference type="EMBL" id="KAH9716180.1"/>
    </source>
</evidence>
<name>A0ACB8JF18_CITSI</name>
<organism evidence="1 2">
    <name type="scientific">Citrus sinensis</name>
    <name type="common">Sweet orange</name>
    <name type="synonym">Citrus aurantium var. sinensis</name>
    <dbReference type="NCBI Taxonomy" id="2711"/>
    <lineage>
        <taxon>Eukaryota</taxon>
        <taxon>Viridiplantae</taxon>
        <taxon>Streptophyta</taxon>
        <taxon>Embryophyta</taxon>
        <taxon>Tracheophyta</taxon>
        <taxon>Spermatophyta</taxon>
        <taxon>Magnoliopsida</taxon>
        <taxon>eudicotyledons</taxon>
        <taxon>Gunneridae</taxon>
        <taxon>Pentapetalae</taxon>
        <taxon>rosids</taxon>
        <taxon>malvids</taxon>
        <taxon>Sapindales</taxon>
        <taxon>Rutaceae</taxon>
        <taxon>Aurantioideae</taxon>
        <taxon>Citrus</taxon>
    </lineage>
</organism>
<sequence>MASPPVVNNESLDNDDVHVVEENAKDNDLTSRLRSVVWKHFERKIKNGKIRAFCKHYSKDYVGGPRDGTRHLNDHMKICPRRKQIEITHYSKKLKTVEDDQGNVKVETYSFDPDVTRGLIACMIIMHEYSLSCVEHEWFRKVLSSLNPMWKNVSRNTIKSDIMELYEMEKAKVVSLIESNRSKVAITTDMWTCGSQTKGYMAITTHFIDDSLTLRNQILRFIHVQARHTSQVLCDVLLRCLMDLNLERKLSALTVDNCTTDDRMIQLLLDKLDKNDLLMGGKLFHMRCTAHILNLIVKEGLSVISEGVAKIHASVAFWIVTPQRREKFKEISRRLNIPCSKELVLDCITRWNSTFLMISVALEYKNVFYRLHQLEAQYRVQMLFKELIKEYEFKAKLFVSGPSAGAFSSSIGESSVVMSHVEEQLSSRDILAIPVSTVVSESAFSTGGRVVSPHRNRLHSQTVEALMCAQSWLNAYTRDNGHTTSSENPTFADEEKVDAEIEEDKIGIDKSRPIPSHCQP</sequence>
<comment type="caution">
    <text evidence="1">The sequence shown here is derived from an EMBL/GenBank/DDBJ whole genome shotgun (WGS) entry which is preliminary data.</text>
</comment>
<reference evidence="2" key="1">
    <citation type="journal article" date="2023" name="Hortic. Res.">
        <title>A chromosome-level phased genome enabling allele-level studies in sweet orange: a case study on citrus Huanglongbing tolerance.</title>
        <authorList>
            <person name="Wu B."/>
            <person name="Yu Q."/>
            <person name="Deng Z."/>
            <person name="Duan Y."/>
            <person name="Luo F."/>
            <person name="Gmitter F. Jr."/>
        </authorList>
    </citation>
    <scope>NUCLEOTIDE SEQUENCE [LARGE SCALE GENOMIC DNA]</scope>
    <source>
        <strain evidence="2">cv. Valencia</strain>
    </source>
</reference>
<proteinExistence type="predicted"/>
<protein>
    <submittedName>
        <fullName evidence="1">BED-type domain-containing protein</fullName>
    </submittedName>
</protein>
<keyword evidence="2" id="KW-1185">Reference proteome</keyword>